<dbReference type="PANTHER" id="PTHR43065">
    <property type="entry name" value="SENSOR HISTIDINE KINASE"/>
    <property type="match status" value="1"/>
</dbReference>
<dbReference type="SUPFAM" id="SSF47384">
    <property type="entry name" value="Homodimeric domain of signal transducing histidine kinase"/>
    <property type="match status" value="1"/>
</dbReference>
<keyword evidence="9" id="KW-0472">Membrane</keyword>
<evidence type="ECO:0000256" key="3">
    <source>
        <dbReference type="ARBA" id="ARBA00022553"/>
    </source>
</evidence>
<feature type="transmembrane region" description="Helical" evidence="9">
    <location>
        <begin position="150"/>
        <end position="173"/>
    </location>
</feature>
<evidence type="ECO:0000256" key="6">
    <source>
        <dbReference type="ARBA" id="ARBA00022777"/>
    </source>
</evidence>
<keyword evidence="9" id="KW-0812">Transmembrane</keyword>
<keyword evidence="4" id="KW-0808">Transferase</keyword>
<dbReference type="EC" id="2.7.13.3" evidence="2"/>
<evidence type="ECO:0000313" key="12">
    <source>
        <dbReference type="Proteomes" id="UP000234145"/>
    </source>
</evidence>
<dbReference type="PRINTS" id="PR00344">
    <property type="entry name" value="BCTRLSENSOR"/>
</dbReference>
<feature type="transmembrane region" description="Helical" evidence="9">
    <location>
        <begin position="111"/>
        <end position="130"/>
    </location>
</feature>
<keyword evidence="9" id="KW-1133">Transmembrane helix</keyword>
<evidence type="ECO:0000256" key="4">
    <source>
        <dbReference type="ARBA" id="ARBA00022679"/>
    </source>
</evidence>
<evidence type="ECO:0000256" key="1">
    <source>
        <dbReference type="ARBA" id="ARBA00000085"/>
    </source>
</evidence>
<dbReference type="InterPro" id="IPR004358">
    <property type="entry name" value="Sig_transdc_His_kin-like_C"/>
</dbReference>
<dbReference type="AlphaFoldDB" id="A0A2H9PC10"/>
<keyword evidence="8" id="KW-0902">Two-component regulatory system</keyword>
<dbReference type="EMBL" id="PFMS01000042">
    <property type="protein sequence ID" value="PIZ16594.1"/>
    <property type="molecule type" value="Genomic_DNA"/>
</dbReference>
<feature type="transmembrane region" description="Helical" evidence="9">
    <location>
        <begin position="62"/>
        <end position="81"/>
    </location>
</feature>
<dbReference type="InterPro" id="IPR005467">
    <property type="entry name" value="His_kinase_dom"/>
</dbReference>
<keyword evidence="5" id="KW-0547">Nucleotide-binding</keyword>
<dbReference type="InterPro" id="IPR003594">
    <property type="entry name" value="HATPase_dom"/>
</dbReference>
<evidence type="ECO:0000256" key="8">
    <source>
        <dbReference type="ARBA" id="ARBA00023012"/>
    </source>
</evidence>
<sequence>MNELRKSIRKLMVARLAVVTIMVLAAAFTIDWSVRVPFFILVGIAYLVGIIYTVLLRREKHLYILAYFQITVDTVLVSAVVSITQSINSPFTFLYILCIFAAGILLSFKGCLFITTLASGLYSAIIFLEFRRIFNPPPFTGLEGMDSLDIFFSVYVKVCAFYLVALLSAYLALNQRRRNKEMERDLRRADKLSTLGQLSTSIIHEIKNPLSAISSSAEYLKKEFNLDIYAQKLLQIIASETRHLDEYITRFLTYARVETGNFVNCNLNKILDETLSMLSGPISKRVKITKVVPPDLFINVDPAQTKQVFMNLLLNGIQAMSDGGELRISARIVKVDNPNPRQNKIEEIVIEFTDSGLGISSDNIPKIFEPFYTTKEDGTGLGLAIIKRIVEGHKGRIEVRSELGKGSSFTIFLPQEKRS</sequence>
<dbReference type="GO" id="GO:0005524">
    <property type="term" value="F:ATP binding"/>
    <property type="evidence" value="ECO:0007669"/>
    <property type="project" value="UniProtKB-KW"/>
</dbReference>
<dbReference type="Pfam" id="PF02518">
    <property type="entry name" value="HATPase_c"/>
    <property type="match status" value="1"/>
</dbReference>
<dbReference type="PANTHER" id="PTHR43065:SF10">
    <property type="entry name" value="PEROXIDE STRESS-ACTIVATED HISTIDINE KINASE MAK3"/>
    <property type="match status" value="1"/>
</dbReference>
<keyword evidence="6" id="KW-0418">Kinase</keyword>
<organism evidence="11 12">
    <name type="scientific">Candidatus Desantisbacteria bacterium CG_4_10_14_0_8_um_filter_39_17</name>
    <dbReference type="NCBI Taxonomy" id="1974542"/>
    <lineage>
        <taxon>Bacteria</taxon>
        <taxon>Candidatus Desantisiibacteriota</taxon>
    </lineage>
</organism>
<accession>A0A2H9PC10</accession>
<dbReference type="GO" id="GO:0000155">
    <property type="term" value="F:phosphorelay sensor kinase activity"/>
    <property type="evidence" value="ECO:0007669"/>
    <property type="project" value="InterPro"/>
</dbReference>
<protein>
    <recommendedName>
        <fullName evidence="2">histidine kinase</fullName>
        <ecNumber evidence="2">2.7.13.3</ecNumber>
    </recommendedName>
</protein>
<evidence type="ECO:0000256" key="9">
    <source>
        <dbReference type="SAM" id="Phobius"/>
    </source>
</evidence>
<dbReference type="SMART" id="SM00387">
    <property type="entry name" value="HATPase_c"/>
    <property type="match status" value="1"/>
</dbReference>
<evidence type="ECO:0000256" key="2">
    <source>
        <dbReference type="ARBA" id="ARBA00012438"/>
    </source>
</evidence>
<proteinExistence type="predicted"/>
<evidence type="ECO:0000259" key="10">
    <source>
        <dbReference type="PROSITE" id="PS50109"/>
    </source>
</evidence>
<feature type="transmembrane region" description="Helical" evidence="9">
    <location>
        <begin position="36"/>
        <end position="55"/>
    </location>
</feature>
<comment type="caution">
    <text evidence="11">The sequence shown here is derived from an EMBL/GenBank/DDBJ whole genome shotgun (WGS) entry which is preliminary data.</text>
</comment>
<dbReference type="CDD" id="cd00082">
    <property type="entry name" value="HisKA"/>
    <property type="match status" value="1"/>
</dbReference>
<dbReference type="InterPro" id="IPR003661">
    <property type="entry name" value="HisK_dim/P_dom"/>
</dbReference>
<dbReference type="SMART" id="SM00388">
    <property type="entry name" value="HisKA"/>
    <property type="match status" value="1"/>
</dbReference>
<feature type="transmembrane region" description="Helical" evidence="9">
    <location>
        <begin position="12"/>
        <end position="30"/>
    </location>
</feature>
<evidence type="ECO:0000256" key="5">
    <source>
        <dbReference type="ARBA" id="ARBA00022741"/>
    </source>
</evidence>
<keyword evidence="7" id="KW-0067">ATP-binding</keyword>
<dbReference type="Gene3D" id="1.10.287.130">
    <property type="match status" value="1"/>
</dbReference>
<reference evidence="12" key="1">
    <citation type="submission" date="2017-09" db="EMBL/GenBank/DDBJ databases">
        <title>Depth-based differentiation of microbial function through sediment-hosted aquifers and enrichment of novel symbionts in the deep terrestrial subsurface.</title>
        <authorList>
            <person name="Probst A.J."/>
            <person name="Ladd B."/>
            <person name="Jarett J.K."/>
            <person name="Geller-Mcgrath D.E."/>
            <person name="Sieber C.M.K."/>
            <person name="Emerson J.B."/>
            <person name="Anantharaman K."/>
            <person name="Thomas B.C."/>
            <person name="Malmstrom R."/>
            <person name="Stieglmeier M."/>
            <person name="Klingl A."/>
            <person name="Woyke T."/>
            <person name="Ryan C.M."/>
            <person name="Banfield J.F."/>
        </authorList>
    </citation>
    <scope>NUCLEOTIDE SEQUENCE [LARGE SCALE GENOMIC DNA]</scope>
</reference>
<dbReference type="InterPro" id="IPR036097">
    <property type="entry name" value="HisK_dim/P_sf"/>
</dbReference>
<gene>
    <name evidence="11" type="ORF">COY51_02455</name>
</gene>
<name>A0A2H9PC10_9BACT</name>
<dbReference type="PROSITE" id="PS50109">
    <property type="entry name" value="HIS_KIN"/>
    <property type="match status" value="1"/>
</dbReference>
<feature type="transmembrane region" description="Helical" evidence="9">
    <location>
        <begin position="87"/>
        <end position="106"/>
    </location>
</feature>
<evidence type="ECO:0000256" key="7">
    <source>
        <dbReference type="ARBA" id="ARBA00022840"/>
    </source>
</evidence>
<evidence type="ECO:0000313" key="11">
    <source>
        <dbReference type="EMBL" id="PIZ16594.1"/>
    </source>
</evidence>
<dbReference type="SUPFAM" id="SSF55874">
    <property type="entry name" value="ATPase domain of HSP90 chaperone/DNA topoisomerase II/histidine kinase"/>
    <property type="match status" value="1"/>
</dbReference>
<dbReference type="Gene3D" id="3.30.565.10">
    <property type="entry name" value="Histidine kinase-like ATPase, C-terminal domain"/>
    <property type="match status" value="1"/>
</dbReference>
<dbReference type="Proteomes" id="UP000234145">
    <property type="component" value="Unassembled WGS sequence"/>
</dbReference>
<keyword evidence="3" id="KW-0597">Phosphoprotein</keyword>
<feature type="domain" description="Histidine kinase" evidence="10">
    <location>
        <begin position="201"/>
        <end position="417"/>
    </location>
</feature>
<dbReference type="InterPro" id="IPR036890">
    <property type="entry name" value="HATPase_C_sf"/>
</dbReference>
<comment type="catalytic activity">
    <reaction evidence="1">
        <text>ATP + protein L-histidine = ADP + protein N-phospho-L-histidine.</text>
        <dbReference type="EC" id="2.7.13.3"/>
    </reaction>
</comment>
<dbReference type="Pfam" id="PF25323">
    <property type="entry name" value="6TM_PilS"/>
    <property type="match status" value="1"/>
</dbReference>
<dbReference type="Pfam" id="PF00512">
    <property type="entry name" value="HisKA"/>
    <property type="match status" value="1"/>
</dbReference>